<name>A0A0B6ZZK9_9EUPU</name>
<feature type="non-terminal residue" evidence="2">
    <location>
        <position position="1"/>
    </location>
</feature>
<dbReference type="EMBL" id="HACG01027214">
    <property type="protein sequence ID" value="CEK74079.1"/>
    <property type="molecule type" value="Transcribed_RNA"/>
</dbReference>
<protein>
    <submittedName>
        <fullName evidence="2">Uncharacterized protein</fullName>
    </submittedName>
</protein>
<feature type="compositionally biased region" description="Basic and acidic residues" evidence="1">
    <location>
        <begin position="49"/>
        <end position="60"/>
    </location>
</feature>
<evidence type="ECO:0000313" key="2">
    <source>
        <dbReference type="EMBL" id="CEK74079.1"/>
    </source>
</evidence>
<accession>A0A0B6ZZK9</accession>
<feature type="region of interest" description="Disordered" evidence="1">
    <location>
        <begin position="42"/>
        <end position="77"/>
    </location>
</feature>
<feature type="compositionally biased region" description="Polar residues" evidence="1">
    <location>
        <begin position="61"/>
        <end position="74"/>
    </location>
</feature>
<gene>
    <name evidence="2" type="primary">ORF89546</name>
</gene>
<proteinExistence type="predicted"/>
<feature type="non-terminal residue" evidence="2">
    <location>
        <position position="102"/>
    </location>
</feature>
<sequence>IQSGNENCRDSAETRILGNDYEVIENNEDSDNFEHFDAADSLETVPPRVSHEETENKSSPHQDSLLSQTENGSESCVVDDEDEFQDFAQFNSTVPTEDSHKS</sequence>
<evidence type="ECO:0000256" key="1">
    <source>
        <dbReference type="SAM" id="MobiDB-lite"/>
    </source>
</evidence>
<organism evidence="2">
    <name type="scientific">Arion vulgaris</name>
    <dbReference type="NCBI Taxonomy" id="1028688"/>
    <lineage>
        <taxon>Eukaryota</taxon>
        <taxon>Metazoa</taxon>
        <taxon>Spiralia</taxon>
        <taxon>Lophotrochozoa</taxon>
        <taxon>Mollusca</taxon>
        <taxon>Gastropoda</taxon>
        <taxon>Heterobranchia</taxon>
        <taxon>Euthyneura</taxon>
        <taxon>Panpulmonata</taxon>
        <taxon>Eupulmonata</taxon>
        <taxon>Stylommatophora</taxon>
        <taxon>Helicina</taxon>
        <taxon>Arionoidea</taxon>
        <taxon>Arionidae</taxon>
        <taxon>Arion</taxon>
    </lineage>
</organism>
<dbReference type="AlphaFoldDB" id="A0A0B6ZZK9"/>
<reference evidence="2" key="1">
    <citation type="submission" date="2014-12" db="EMBL/GenBank/DDBJ databases">
        <title>Insight into the proteome of Arion vulgaris.</title>
        <authorList>
            <person name="Aradska J."/>
            <person name="Bulat T."/>
            <person name="Smidak R."/>
            <person name="Sarate P."/>
            <person name="Gangsoo J."/>
            <person name="Sialana F."/>
            <person name="Bilban M."/>
            <person name="Lubec G."/>
        </authorList>
    </citation>
    <scope>NUCLEOTIDE SEQUENCE</scope>
    <source>
        <tissue evidence="2">Skin</tissue>
    </source>
</reference>